<dbReference type="GO" id="GO:0031956">
    <property type="term" value="F:medium-chain fatty acid-CoA ligase activity"/>
    <property type="evidence" value="ECO:0007669"/>
    <property type="project" value="TreeGrafter"/>
</dbReference>
<evidence type="ECO:0000259" key="4">
    <source>
        <dbReference type="Pfam" id="PF13193"/>
    </source>
</evidence>
<dbReference type="InterPro" id="IPR025110">
    <property type="entry name" value="AMP-bd_C"/>
</dbReference>
<dbReference type="PANTHER" id="PTHR43201">
    <property type="entry name" value="ACYL-COA SYNTHETASE"/>
    <property type="match status" value="1"/>
</dbReference>
<dbReference type="Proteomes" id="UP000460221">
    <property type="component" value="Unassembled WGS sequence"/>
</dbReference>
<dbReference type="GO" id="GO:0006631">
    <property type="term" value="P:fatty acid metabolic process"/>
    <property type="evidence" value="ECO:0007669"/>
    <property type="project" value="TreeGrafter"/>
</dbReference>
<dbReference type="PANTHER" id="PTHR43201:SF5">
    <property type="entry name" value="MEDIUM-CHAIN ACYL-COA LIGASE ACSF2, MITOCHONDRIAL"/>
    <property type="match status" value="1"/>
</dbReference>
<dbReference type="InterPro" id="IPR042099">
    <property type="entry name" value="ANL_N_sf"/>
</dbReference>
<dbReference type="InterPro" id="IPR020845">
    <property type="entry name" value="AMP-binding_CS"/>
</dbReference>
<evidence type="ECO:0000313" key="6">
    <source>
        <dbReference type="Proteomes" id="UP000460221"/>
    </source>
</evidence>
<keyword evidence="6" id="KW-1185">Reference proteome</keyword>
<dbReference type="InterPro" id="IPR045851">
    <property type="entry name" value="AMP-bd_C_sf"/>
</dbReference>
<dbReference type="InterPro" id="IPR000873">
    <property type="entry name" value="AMP-dep_synth/lig_dom"/>
</dbReference>
<evidence type="ECO:0000256" key="2">
    <source>
        <dbReference type="ARBA" id="ARBA00022598"/>
    </source>
</evidence>
<feature type="domain" description="AMP-binding enzyme C-terminal" evidence="4">
    <location>
        <begin position="451"/>
        <end position="523"/>
    </location>
</feature>
<dbReference type="RefSeq" id="WP_154767288.1">
    <property type="nucleotide sequence ID" value="NZ_WLYK01000001.1"/>
</dbReference>
<comment type="caution">
    <text evidence="5">The sequence shown here is derived from an EMBL/GenBank/DDBJ whole genome shotgun (WGS) entry which is preliminary data.</text>
</comment>
<sequence length="557" mass="59961">MTTGSVHRPSAMVTMGDALDHYARTDPAATAIAFPTERATAAEFADLVRRHARSLHGLGVRHGDRVGTLLPNDLDQLALIFAAVTLGAVATPVNTRFKSRELRQVVTHSGMCVLVTGNGTGDPQPGAPDFAALVRETFPDRSLTPELRTVVCLDGDAGPDTLDRAAFAAAGAAVGEAGIDEAAAAVGLTDTALLVYTSGTTSMPKGALISHQAICRMADAIVHDRFSLTPQDSLWTSIPLFHAGAITYALTAFRAGCRYVHCGHFDAARTPEQLEREQVSVAIPGFETIWLPTLDRPDLPGRDLSRLRVVVVTGVPERLRQMAARLPHVTQLSTVGMTEACAFVAVGRTDDPFESRMTTGGHPMTGMQARIVDPETGADLPDNTPGELLVKGESLFDGYFRDPEVTAAVFDDEGWFHTGDVCSRDTDGRLTFLTRLKDMLKVGGENVSAAEVENYLVTHPAVLFAQVVSAPDAYYTEVPAAFVQLVPGTTLDEQQLIDFCIGELATYRIPRYVRFVDDWPMSGTKIKKVVLRQVIADELAAAGITEAPRIRSRKDTP</sequence>
<dbReference type="Pfam" id="PF00501">
    <property type="entry name" value="AMP-binding"/>
    <property type="match status" value="1"/>
</dbReference>
<name>A0A7K1FH21_9ACTN</name>
<dbReference type="Gene3D" id="3.40.50.12780">
    <property type="entry name" value="N-terminal domain of ligase-like"/>
    <property type="match status" value="1"/>
</dbReference>
<accession>A0A7K1FH21</accession>
<evidence type="ECO:0000259" key="3">
    <source>
        <dbReference type="Pfam" id="PF00501"/>
    </source>
</evidence>
<dbReference type="AlphaFoldDB" id="A0A7K1FH21"/>
<dbReference type="Pfam" id="PF13193">
    <property type="entry name" value="AMP-binding_C"/>
    <property type="match status" value="1"/>
</dbReference>
<dbReference type="Gene3D" id="3.30.300.30">
    <property type="match status" value="1"/>
</dbReference>
<feature type="domain" description="AMP-dependent synthetase/ligase" evidence="3">
    <location>
        <begin position="20"/>
        <end position="400"/>
    </location>
</feature>
<proteinExistence type="inferred from homology"/>
<protein>
    <submittedName>
        <fullName evidence="5">AMP-binding protein</fullName>
    </submittedName>
</protein>
<organism evidence="5 6">
    <name type="scientific">Nakamurella alba</name>
    <dbReference type="NCBI Taxonomy" id="2665158"/>
    <lineage>
        <taxon>Bacteria</taxon>
        <taxon>Bacillati</taxon>
        <taxon>Actinomycetota</taxon>
        <taxon>Actinomycetes</taxon>
        <taxon>Nakamurellales</taxon>
        <taxon>Nakamurellaceae</taxon>
        <taxon>Nakamurella</taxon>
    </lineage>
</organism>
<evidence type="ECO:0000313" key="5">
    <source>
        <dbReference type="EMBL" id="MTD13427.1"/>
    </source>
</evidence>
<comment type="similarity">
    <text evidence="1">Belongs to the ATP-dependent AMP-binding enzyme family.</text>
</comment>
<gene>
    <name evidence="5" type="ORF">GIS00_05645</name>
</gene>
<keyword evidence="2" id="KW-0436">Ligase</keyword>
<dbReference type="EMBL" id="WLYK01000001">
    <property type="protein sequence ID" value="MTD13427.1"/>
    <property type="molecule type" value="Genomic_DNA"/>
</dbReference>
<dbReference type="SUPFAM" id="SSF56801">
    <property type="entry name" value="Acetyl-CoA synthetase-like"/>
    <property type="match status" value="1"/>
</dbReference>
<reference evidence="5 6" key="1">
    <citation type="submission" date="2019-11" db="EMBL/GenBank/DDBJ databases">
        <authorList>
            <person name="Jiang L.-Q."/>
        </authorList>
    </citation>
    <scope>NUCLEOTIDE SEQUENCE [LARGE SCALE GENOMIC DNA]</scope>
    <source>
        <strain evidence="5 6">YIM 132087</strain>
    </source>
</reference>
<evidence type="ECO:0000256" key="1">
    <source>
        <dbReference type="ARBA" id="ARBA00006432"/>
    </source>
</evidence>
<dbReference type="PROSITE" id="PS00455">
    <property type="entry name" value="AMP_BINDING"/>
    <property type="match status" value="1"/>
</dbReference>